<name>A0A6S6T5Y1_9BACT</name>
<evidence type="ECO:0000313" key="1">
    <source>
        <dbReference type="EMBL" id="CAA6816162.1"/>
    </source>
</evidence>
<sequence length="78" mass="8829">MLGKIITFNKATNEGKILGEDQEAYDFHIGEWLSDKNINVGQAVYYDVEEGEARNIVIDELLSSKYILHLKIDVSIAE</sequence>
<gene>
    <name evidence="1" type="ORF">HELGO_WM47324</name>
</gene>
<proteinExistence type="predicted"/>
<reference evidence="1" key="1">
    <citation type="submission" date="2020-01" db="EMBL/GenBank/DDBJ databases">
        <authorList>
            <person name="Meier V. D."/>
            <person name="Meier V D."/>
        </authorList>
    </citation>
    <scope>NUCLEOTIDE SEQUENCE</scope>
    <source>
        <strain evidence="1">HLG_WM_MAG_03</strain>
    </source>
</reference>
<accession>A0A6S6T5Y1</accession>
<organism evidence="1">
    <name type="scientific">uncultured Sulfurovum sp</name>
    <dbReference type="NCBI Taxonomy" id="269237"/>
    <lineage>
        <taxon>Bacteria</taxon>
        <taxon>Pseudomonadati</taxon>
        <taxon>Campylobacterota</taxon>
        <taxon>Epsilonproteobacteria</taxon>
        <taxon>Campylobacterales</taxon>
        <taxon>Sulfurovaceae</taxon>
        <taxon>Sulfurovum</taxon>
        <taxon>environmental samples</taxon>
    </lineage>
</organism>
<protein>
    <submittedName>
        <fullName evidence="1">Uncharacterized protein</fullName>
    </submittedName>
</protein>
<dbReference type="AlphaFoldDB" id="A0A6S6T5Y1"/>
<dbReference type="EMBL" id="CACVAR010000262">
    <property type="protein sequence ID" value="CAA6816162.1"/>
    <property type="molecule type" value="Genomic_DNA"/>
</dbReference>